<dbReference type="GO" id="GO:0009423">
    <property type="term" value="P:chorismate biosynthetic process"/>
    <property type="evidence" value="ECO:0007669"/>
    <property type="project" value="UniProtKB-UniRule"/>
</dbReference>
<gene>
    <name evidence="8 10" type="primary">aroA</name>
    <name evidence="10" type="ORF">E1262_13685</name>
</gene>
<dbReference type="Proteomes" id="UP000295217">
    <property type="component" value="Unassembled WGS sequence"/>
</dbReference>
<dbReference type="InterPro" id="IPR023193">
    <property type="entry name" value="EPSP_synthase_CS"/>
</dbReference>
<evidence type="ECO:0000259" key="9">
    <source>
        <dbReference type="Pfam" id="PF00275"/>
    </source>
</evidence>
<feature type="binding site" evidence="8">
    <location>
        <position position="314"/>
    </location>
    <ligand>
        <name>3-phosphoshikimate</name>
        <dbReference type="ChEBI" id="CHEBI:145989"/>
    </ligand>
</feature>
<evidence type="ECO:0000313" key="10">
    <source>
        <dbReference type="EMBL" id="TDD69078.1"/>
    </source>
</evidence>
<dbReference type="InterPro" id="IPR036968">
    <property type="entry name" value="Enolpyruvate_Tfrase_sf"/>
</dbReference>
<evidence type="ECO:0000256" key="3">
    <source>
        <dbReference type="ARBA" id="ARBA00022490"/>
    </source>
</evidence>
<sequence>MTDTTAPLWPAPTAPGPVDATVVLPGSKSLTNRALVLAALADGPSLVRHPLLARDTRLMIDALRALGAGIEPVDDGVRVTPAPVRGGVAIDTGLAGTVMRFVPPLAALADGDVRFDGDPQARLRPMGTVLDALRTLGVSIDDGGRGVLPFTVAGAGAVPGGEVTIDASASSQFVSGLLLSAPRYDKGVTVRHDGKPVPSQPHIDMTVAMLRERGVEVDDAAANTWRVEPGAVRAVDTVVEPDLSNAAPFLAAAVLTGGTVRVPRWPAATTQPGAELRDLLARMGADVSLDDGVLTVRGTGTVLGLDADLHDVGELTPVLAALAAAATTPSHLRGIAHLRGHETDRLAALAAEINGLGGDVTETADGLDIRPAPLRAGVFHSYADHRLAQAGAVLGLVVPGVQVEDIATTSKTLADFPGMWAALLGRSGGDPDA</sequence>
<dbReference type="Gene3D" id="3.65.10.10">
    <property type="entry name" value="Enolpyruvate transferase domain"/>
    <property type="match status" value="2"/>
</dbReference>
<feature type="active site" description="Proton acceptor" evidence="8">
    <location>
        <position position="314"/>
    </location>
</feature>
<feature type="binding site" evidence="8">
    <location>
        <position position="170"/>
    </location>
    <ligand>
        <name>3-phosphoshikimate</name>
        <dbReference type="ChEBI" id="CHEBI:145989"/>
    </ligand>
</feature>
<feature type="binding site" evidence="8">
    <location>
        <position position="96"/>
    </location>
    <ligand>
        <name>phosphoenolpyruvate</name>
        <dbReference type="ChEBI" id="CHEBI:58702"/>
    </ligand>
</feature>
<dbReference type="Pfam" id="PF00275">
    <property type="entry name" value="EPSP_synthase"/>
    <property type="match status" value="1"/>
</dbReference>
<evidence type="ECO:0000256" key="4">
    <source>
        <dbReference type="ARBA" id="ARBA00022605"/>
    </source>
</evidence>
<dbReference type="NCBIfam" id="TIGR01356">
    <property type="entry name" value="aroA"/>
    <property type="match status" value="1"/>
</dbReference>
<dbReference type="InterPro" id="IPR001986">
    <property type="entry name" value="Enolpyruvate_Tfrase_dom"/>
</dbReference>
<evidence type="ECO:0000256" key="6">
    <source>
        <dbReference type="ARBA" id="ARBA00023141"/>
    </source>
</evidence>
<dbReference type="AlphaFoldDB" id="A0A4R5A9S2"/>
<keyword evidence="6 8" id="KW-0057">Aromatic amino acid biosynthesis</keyword>
<dbReference type="GO" id="GO:0003866">
    <property type="term" value="F:3-phosphoshikimate 1-carboxyvinyltransferase activity"/>
    <property type="evidence" value="ECO:0007669"/>
    <property type="project" value="UniProtKB-UniRule"/>
</dbReference>
<feature type="binding site" evidence="8">
    <location>
        <position position="29"/>
    </location>
    <ligand>
        <name>3-phosphoshikimate</name>
        <dbReference type="ChEBI" id="CHEBI:145989"/>
    </ligand>
</feature>
<proteinExistence type="inferred from homology"/>
<evidence type="ECO:0000256" key="7">
    <source>
        <dbReference type="ARBA" id="ARBA00044633"/>
    </source>
</evidence>
<dbReference type="PANTHER" id="PTHR21090:SF5">
    <property type="entry name" value="PENTAFUNCTIONAL AROM POLYPEPTIDE"/>
    <property type="match status" value="1"/>
</dbReference>
<evidence type="ECO:0000256" key="5">
    <source>
        <dbReference type="ARBA" id="ARBA00022679"/>
    </source>
</evidence>
<dbReference type="PROSITE" id="PS00885">
    <property type="entry name" value="EPSP_SYNTHASE_2"/>
    <property type="match status" value="1"/>
</dbReference>
<name>A0A4R5A9S2_9ACTN</name>
<comment type="subcellular location">
    <subcellularLocation>
        <location evidence="8">Cytoplasm</location>
    </subcellularLocation>
</comment>
<dbReference type="PROSITE" id="PS00104">
    <property type="entry name" value="EPSP_SYNTHASE_1"/>
    <property type="match status" value="1"/>
</dbReference>
<dbReference type="CDD" id="cd01556">
    <property type="entry name" value="EPSP_synthase"/>
    <property type="match status" value="1"/>
</dbReference>
<reference evidence="10 11" key="1">
    <citation type="submission" date="2019-02" db="EMBL/GenBank/DDBJ databases">
        <title>Draft genome sequences of novel Actinobacteria.</title>
        <authorList>
            <person name="Sahin N."/>
            <person name="Ay H."/>
            <person name="Saygin H."/>
        </authorList>
    </citation>
    <scope>NUCLEOTIDE SEQUENCE [LARGE SCALE GENOMIC DNA]</scope>
    <source>
        <strain evidence="10 11">8K307</strain>
    </source>
</reference>
<dbReference type="FunFam" id="3.65.10.10:FF:000010">
    <property type="entry name" value="3-phosphoshikimate 1-carboxyvinyltransferase"/>
    <property type="match status" value="1"/>
</dbReference>
<dbReference type="PANTHER" id="PTHR21090">
    <property type="entry name" value="AROM/DEHYDROQUINATE SYNTHASE"/>
    <property type="match status" value="1"/>
</dbReference>
<keyword evidence="5 8" id="KW-0808">Transferase</keyword>
<evidence type="ECO:0000256" key="2">
    <source>
        <dbReference type="ARBA" id="ARBA00009948"/>
    </source>
</evidence>
<feature type="binding site" evidence="8">
    <location>
        <position position="124"/>
    </location>
    <ligand>
        <name>phosphoenolpyruvate</name>
        <dbReference type="ChEBI" id="CHEBI:58702"/>
    </ligand>
</feature>
<comment type="caution">
    <text evidence="8">Lacks conserved residue(s) required for the propagation of feature annotation.</text>
</comment>
<evidence type="ECO:0000256" key="1">
    <source>
        <dbReference type="ARBA" id="ARBA00004811"/>
    </source>
</evidence>
<feature type="binding site" evidence="8">
    <location>
        <position position="33"/>
    </location>
    <ligand>
        <name>3-phosphoshikimate</name>
        <dbReference type="ChEBI" id="CHEBI:145989"/>
    </ligand>
</feature>
<comment type="pathway">
    <text evidence="1 8">Metabolic intermediate biosynthesis; chorismate biosynthesis; chorismate from D-erythrose 4-phosphate and phosphoenolpyruvate: step 6/7.</text>
</comment>
<feature type="binding site" evidence="8">
    <location>
        <position position="172"/>
    </location>
    <ligand>
        <name>3-phosphoshikimate</name>
        <dbReference type="ChEBI" id="CHEBI:145989"/>
    </ligand>
</feature>
<feature type="binding site" evidence="8">
    <location>
        <position position="28"/>
    </location>
    <ligand>
        <name>3-phosphoshikimate</name>
        <dbReference type="ChEBI" id="CHEBI:145989"/>
    </ligand>
</feature>
<feature type="domain" description="Enolpyruvate transferase" evidence="9">
    <location>
        <begin position="13"/>
        <end position="417"/>
    </location>
</feature>
<protein>
    <recommendedName>
        <fullName evidence="8">3-phosphoshikimate 1-carboxyvinyltransferase</fullName>
        <ecNumber evidence="8">2.5.1.19</ecNumber>
    </recommendedName>
    <alternativeName>
        <fullName evidence="8">5-enolpyruvylshikimate-3-phosphate synthase</fullName>
        <shortName evidence="8">EPSP synthase</shortName>
        <shortName evidence="8">EPSPS</shortName>
    </alternativeName>
</protein>
<dbReference type="GO" id="GO:0009073">
    <property type="term" value="P:aromatic amino acid family biosynthetic process"/>
    <property type="evidence" value="ECO:0007669"/>
    <property type="project" value="UniProtKB-KW"/>
</dbReference>
<dbReference type="InterPro" id="IPR013792">
    <property type="entry name" value="RNA3'P_cycl/enolpyr_Trfase_a/b"/>
</dbReference>
<keyword evidence="3 8" id="KW-0963">Cytoplasm</keyword>
<dbReference type="UniPathway" id="UPA00053">
    <property type="reaction ID" value="UER00089"/>
</dbReference>
<feature type="binding site" evidence="8">
    <location>
        <position position="171"/>
    </location>
    <ligand>
        <name>3-phosphoshikimate</name>
        <dbReference type="ChEBI" id="CHEBI:145989"/>
    </ligand>
</feature>
<feature type="binding site" evidence="8">
    <location>
        <position position="28"/>
    </location>
    <ligand>
        <name>phosphoenolpyruvate</name>
        <dbReference type="ChEBI" id="CHEBI:58702"/>
    </ligand>
</feature>
<feature type="binding site" evidence="8">
    <location>
        <position position="199"/>
    </location>
    <ligand>
        <name>3-phosphoshikimate</name>
        <dbReference type="ChEBI" id="CHEBI:145989"/>
    </ligand>
</feature>
<dbReference type="SUPFAM" id="SSF55205">
    <property type="entry name" value="EPT/RTPC-like"/>
    <property type="match status" value="1"/>
</dbReference>
<evidence type="ECO:0000256" key="8">
    <source>
        <dbReference type="HAMAP-Rule" id="MF_00210"/>
    </source>
</evidence>
<organism evidence="10 11">
    <name type="scientific">Jiangella aurantiaca</name>
    <dbReference type="NCBI Taxonomy" id="2530373"/>
    <lineage>
        <taxon>Bacteria</taxon>
        <taxon>Bacillati</taxon>
        <taxon>Actinomycetota</taxon>
        <taxon>Actinomycetes</taxon>
        <taxon>Jiangellales</taxon>
        <taxon>Jiangellaceae</taxon>
        <taxon>Jiangella</taxon>
    </lineage>
</organism>
<dbReference type="EC" id="2.5.1.19" evidence="8"/>
<dbReference type="GO" id="GO:0008652">
    <property type="term" value="P:amino acid biosynthetic process"/>
    <property type="evidence" value="ECO:0007669"/>
    <property type="project" value="UniProtKB-KW"/>
</dbReference>
<keyword evidence="4 8" id="KW-0028">Amino-acid biosynthesis</keyword>
<keyword evidence="11" id="KW-1185">Reference proteome</keyword>
<dbReference type="FunFam" id="3.65.10.10:FF:000011">
    <property type="entry name" value="3-phosphoshikimate 1-carboxyvinyltransferase"/>
    <property type="match status" value="1"/>
</dbReference>
<feature type="binding site" evidence="8">
    <location>
        <position position="411"/>
    </location>
    <ligand>
        <name>phosphoenolpyruvate</name>
        <dbReference type="ChEBI" id="CHEBI:58702"/>
    </ligand>
</feature>
<comment type="catalytic activity">
    <reaction evidence="7">
        <text>3-phosphoshikimate + phosphoenolpyruvate = 5-O-(1-carboxyvinyl)-3-phosphoshikimate + phosphate</text>
        <dbReference type="Rhea" id="RHEA:21256"/>
        <dbReference type="ChEBI" id="CHEBI:43474"/>
        <dbReference type="ChEBI" id="CHEBI:57701"/>
        <dbReference type="ChEBI" id="CHEBI:58702"/>
        <dbReference type="ChEBI" id="CHEBI:145989"/>
        <dbReference type="EC" id="2.5.1.19"/>
    </reaction>
    <physiologicalReaction direction="left-to-right" evidence="7">
        <dbReference type="Rhea" id="RHEA:21257"/>
    </physiologicalReaction>
</comment>
<comment type="function">
    <text evidence="8">Catalyzes the transfer of the enolpyruvyl moiety of phosphoenolpyruvate (PEP) to the 5-hydroxyl of shikimate-3-phosphate (S3P) to produce enolpyruvyl shikimate-3-phosphate and inorganic phosphate.</text>
</comment>
<comment type="caution">
    <text evidence="10">The sequence shown here is derived from an EMBL/GenBank/DDBJ whole genome shotgun (WGS) entry which is preliminary data.</text>
</comment>
<dbReference type="EMBL" id="SMLB01000016">
    <property type="protein sequence ID" value="TDD69078.1"/>
    <property type="molecule type" value="Genomic_DNA"/>
</dbReference>
<dbReference type="GO" id="GO:0005737">
    <property type="term" value="C:cytoplasm"/>
    <property type="evidence" value="ECO:0007669"/>
    <property type="project" value="UniProtKB-SubCell"/>
</dbReference>
<dbReference type="PIRSF" id="PIRSF000505">
    <property type="entry name" value="EPSPS"/>
    <property type="match status" value="1"/>
</dbReference>
<feature type="binding site" evidence="8">
    <location>
        <position position="172"/>
    </location>
    <ligand>
        <name>phosphoenolpyruvate</name>
        <dbReference type="ChEBI" id="CHEBI:58702"/>
    </ligand>
</feature>
<accession>A0A4R5A9S2</accession>
<comment type="subunit">
    <text evidence="8">Monomer.</text>
</comment>
<dbReference type="RefSeq" id="WP_132103694.1">
    <property type="nucleotide sequence ID" value="NZ_SMLB01000016.1"/>
</dbReference>
<feature type="binding site" evidence="8">
    <location>
        <position position="386"/>
    </location>
    <ligand>
        <name>phosphoenolpyruvate</name>
        <dbReference type="ChEBI" id="CHEBI:58702"/>
    </ligand>
</feature>
<dbReference type="HAMAP" id="MF_00210">
    <property type="entry name" value="EPSP_synth"/>
    <property type="match status" value="1"/>
</dbReference>
<feature type="binding site" evidence="8">
    <location>
        <position position="341"/>
    </location>
    <ligand>
        <name>3-phosphoshikimate</name>
        <dbReference type="ChEBI" id="CHEBI:145989"/>
    </ligand>
</feature>
<dbReference type="OrthoDB" id="9809920at2"/>
<comment type="similarity">
    <text evidence="2 8">Belongs to the EPSP synthase family.</text>
</comment>
<dbReference type="InterPro" id="IPR006264">
    <property type="entry name" value="EPSP_synthase"/>
</dbReference>
<feature type="binding site" evidence="8">
    <location>
        <position position="345"/>
    </location>
    <ligand>
        <name>phosphoenolpyruvate</name>
        <dbReference type="ChEBI" id="CHEBI:58702"/>
    </ligand>
</feature>
<evidence type="ECO:0000313" key="11">
    <source>
        <dbReference type="Proteomes" id="UP000295217"/>
    </source>
</evidence>